<reference evidence="2" key="3">
    <citation type="submission" date="2025-09" db="UniProtKB">
        <authorList>
            <consortium name="Ensembl"/>
        </authorList>
    </citation>
    <scope>IDENTIFICATION</scope>
    <source>
        <strain evidence="2">Thoroughbred</strain>
    </source>
</reference>
<dbReference type="PANTHER" id="PTHR14199">
    <property type="entry name" value="NEUROBLASTOMA BREAKPOINT FAMILY MEMBER 6-LIKE PROTEIN"/>
    <property type="match status" value="1"/>
</dbReference>
<feature type="coiled-coil region" evidence="1">
    <location>
        <begin position="14"/>
        <end position="41"/>
    </location>
</feature>
<proteinExistence type="predicted"/>
<evidence type="ECO:0000256" key="1">
    <source>
        <dbReference type="SAM" id="Coils"/>
    </source>
</evidence>
<keyword evidence="1" id="KW-0175">Coiled coil</keyword>
<dbReference type="GeneTree" id="ENSGT00420000029746"/>
<dbReference type="Ensembl" id="ENSECAT00000033946.2">
    <property type="protein sequence ID" value="ENSECAP00000030795.2"/>
    <property type="gene ID" value="ENSECAG00000033757.2"/>
</dbReference>
<reference evidence="2 3" key="1">
    <citation type="journal article" date="2009" name="Science">
        <title>Genome sequence, comparative analysis, and population genetics of the domestic horse.</title>
        <authorList>
            <consortium name="Broad Institute Genome Sequencing Platform"/>
            <consortium name="Broad Institute Whole Genome Assembly Team"/>
            <person name="Wade C.M."/>
            <person name="Giulotto E."/>
            <person name="Sigurdsson S."/>
            <person name="Zoli M."/>
            <person name="Gnerre S."/>
            <person name="Imsland F."/>
            <person name="Lear T.L."/>
            <person name="Adelson D.L."/>
            <person name="Bailey E."/>
            <person name="Bellone R.R."/>
            <person name="Bloecker H."/>
            <person name="Distl O."/>
            <person name="Edgar R.C."/>
            <person name="Garber M."/>
            <person name="Leeb T."/>
            <person name="Mauceli E."/>
            <person name="MacLeod J.N."/>
            <person name="Penedo M.C.T."/>
            <person name="Raison J.M."/>
            <person name="Sharpe T."/>
            <person name="Vogel J."/>
            <person name="Andersson L."/>
            <person name="Antczak D.F."/>
            <person name="Biagi T."/>
            <person name="Binns M.M."/>
            <person name="Chowdhary B.P."/>
            <person name="Coleman S.J."/>
            <person name="Della Valle G."/>
            <person name="Fryc S."/>
            <person name="Guerin G."/>
            <person name="Hasegawa T."/>
            <person name="Hill E.W."/>
            <person name="Jurka J."/>
            <person name="Kiialainen A."/>
            <person name="Lindgren G."/>
            <person name="Liu J."/>
            <person name="Magnani E."/>
            <person name="Mickelson J.R."/>
            <person name="Murray J."/>
            <person name="Nergadze S.G."/>
            <person name="Onofrio R."/>
            <person name="Pedroni S."/>
            <person name="Piras M.F."/>
            <person name="Raudsepp T."/>
            <person name="Rocchi M."/>
            <person name="Roeed K.H."/>
            <person name="Ryder O.A."/>
            <person name="Searle S."/>
            <person name="Skow L."/>
            <person name="Swinburne J.E."/>
            <person name="Syvaenen A.C."/>
            <person name="Tozaki T."/>
            <person name="Valberg S.J."/>
            <person name="Vaudin M."/>
            <person name="White J.R."/>
            <person name="Zody M.C."/>
            <person name="Lander E.S."/>
            <person name="Lindblad-Toh K."/>
        </authorList>
    </citation>
    <scope>NUCLEOTIDE SEQUENCE [LARGE SCALE GENOMIC DNA]</scope>
    <source>
        <strain evidence="2 3">Thoroughbred</strain>
    </source>
</reference>
<keyword evidence="3" id="KW-1185">Reference proteome</keyword>
<evidence type="ECO:0008006" key="4">
    <source>
        <dbReference type="Google" id="ProtNLM"/>
    </source>
</evidence>
<organism evidence="2 3">
    <name type="scientific">Equus caballus</name>
    <name type="common">Horse</name>
    <dbReference type="NCBI Taxonomy" id="9796"/>
    <lineage>
        <taxon>Eukaryota</taxon>
        <taxon>Metazoa</taxon>
        <taxon>Chordata</taxon>
        <taxon>Craniata</taxon>
        <taxon>Vertebrata</taxon>
        <taxon>Euteleostomi</taxon>
        <taxon>Mammalia</taxon>
        <taxon>Eutheria</taxon>
        <taxon>Laurasiatheria</taxon>
        <taxon>Perissodactyla</taxon>
        <taxon>Equidae</taxon>
        <taxon>Equus</taxon>
    </lineage>
</organism>
<name>A0A3Q2HBV3_HORSE</name>
<reference evidence="2" key="2">
    <citation type="submission" date="2025-08" db="UniProtKB">
        <authorList>
            <consortium name="Ensembl"/>
        </authorList>
    </citation>
    <scope>IDENTIFICATION</scope>
    <source>
        <strain evidence="2">Thoroughbred</strain>
    </source>
</reference>
<dbReference type="InterPro" id="IPR055306">
    <property type="entry name" value="NBPF"/>
</dbReference>
<accession>A0A3Q2HBV3</accession>
<sequence>MAVCPHALSDPRAEVTLQESNQELRSQLAQSKQDFQALMEEFLVSEAAAYSLATELQKHKCGECKDIIESVLGDKLPFEEGKLAEKSTLAKKLRLGRDVPPTVEPPLPRACLEEYSWTCATDIGQSESCWTQSSSAVFCFQGLAVSSLADTPSQHTDLEDDGGI</sequence>
<dbReference type="AlphaFoldDB" id="A0A3Q2HBV3"/>
<evidence type="ECO:0000313" key="3">
    <source>
        <dbReference type="Proteomes" id="UP000002281"/>
    </source>
</evidence>
<dbReference type="PANTHER" id="PTHR14199:SF29">
    <property type="entry name" value="NEUROBLASTOMA BREAKPOINT FAMILY MEMBER 4-RELATED"/>
    <property type="match status" value="1"/>
</dbReference>
<evidence type="ECO:0000313" key="2">
    <source>
        <dbReference type="Ensembl" id="ENSECAP00000030795.2"/>
    </source>
</evidence>
<protein>
    <recommendedName>
        <fullName evidence="4">Neuroblastoma breakpoint family member 5</fullName>
    </recommendedName>
</protein>
<dbReference type="Proteomes" id="UP000002281">
    <property type="component" value="Chromosome 5"/>
</dbReference>
<dbReference type="Bgee" id="ENSECAG00000033757">
    <property type="expression patterns" value="Expressed in prefrontal cortex and 22 other cell types or tissues"/>
</dbReference>